<protein>
    <submittedName>
        <fullName evidence="1">Uncharacterized protein</fullName>
    </submittedName>
</protein>
<name>A0A9Q9D7M0_9LACT</name>
<accession>A0A9Q9D7M0</accession>
<proteinExistence type="predicted"/>
<reference evidence="1" key="1">
    <citation type="journal article" date="2022" name="Front. Microbiol.">
        <title>Feed Insects as a Reservoir of Granadaene-Producing Lactococci.</title>
        <authorList>
            <person name="Neuzil-Bunesova V."/>
            <person name="Ramirez Garcia A."/>
            <person name="Modrackova N."/>
            <person name="Makovska M."/>
            <person name="Sabolova M."/>
            <person name="Sproer C."/>
            <person name="Bunk B."/>
            <person name="Blom J."/>
            <person name="Schwab C."/>
        </authorList>
    </citation>
    <scope>NUCLEOTIDE SEQUENCE</scope>
    <source>
        <strain evidence="1">I4/6O</strain>
    </source>
</reference>
<dbReference type="KEGG" id="lfo:LMK00_04145"/>
<evidence type="ECO:0000313" key="2">
    <source>
        <dbReference type="Proteomes" id="UP001056730"/>
    </source>
</evidence>
<organism evidence="1 2">
    <name type="scientific">Lactococcus formosensis</name>
    <dbReference type="NCBI Taxonomy" id="1281486"/>
    <lineage>
        <taxon>Bacteria</taxon>
        <taxon>Bacillati</taxon>
        <taxon>Bacillota</taxon>
        <taxon>Bacilli</taxon>
        <taxon>Lactobacillales</taxon>
        <taxon>Streptococcaceae</taxon>
        <taxon>Lactococcus</taxon>
    </lineage>
</organism>
<dbReference type="RefSeq" id="WP_252175770.1">
    <property type="nucleotide sequence ID" value="NZ_CP086395.1"/>
</dbReference>
<gene>
    <name evidence="1" type="ORF">LMK00_04145</name>
</gene>
<sequence length="182" mass="21202">MASISKLIFDIITILFKREKYFEVKMSIFQNILSDYKYLESIKISHDLLINQASNDEWSFSSIEAHPDGDGICEYSAKLDHRHRGLKKLYILKNIQTSQNIAVGAGCYKKIMGKTTKTKLPTIHQWENAQKSLKDFDKKYIILEKKLQKFISDELPSLEHYAKDYKISFDKAAFLDEIKNPE</sequence>
<dbReference type="AlphaFoldDB" id="A0A9Q9D7M0"/>
<dbReference type="Proteomes" id="UP001056730">
    <property type="component" value="Chromosome"/>
</dbReference>
<evidence type="ECO:0000313" key="1">
    <source>
        <dbReference type="EMBL" id="USJ21202.1"/>
    </source>
</evidence>
<dbReference type="EMBL" id="CP086395">
    <property type="protein sequence ID" value="USJ21202.1"/>
    <property type="molecule type" value="Genomic_DNA"/>
</dbReference>